<comment type="caution">
    <text evidence="2">The sequence shown here is derived from an EMBL/GenBank/DDBJ whole genome shotgun (WGS) entry which is preliminary data.</text>
</comment>
<dbReference type="RefSeq" id="WP_319444575.1">
    <property type="nucleotide sequence ID" value="NZ_JAWWZK010000367.1"/>
</dbReference>
<feature type="non-terminal residue" evidence="2">
    <location>
        <position position="129"/>
    </location>
</feature>
<dbReference type="EMBL" id="JAWWZK010000367">
    <property type="protein sequence ID" value="MDX5039130.1"/>
    <property type="molecule type" value="Genomic_DNA"/>
</dbReference>
<dbReference type="AlphaFoldDB" id="A0AAW9DK81"/>
<evidence type="ECO:0000313" key="3">
    <source>
        <dbReference type="Proteomes" id="UP001270004"/>
    </source>
</evidence>
<dbReference type="InterPro" id="IPR038763">
    <property type="entry name" value="DHH_sf"/>
</dbReference>
<organism evidence="2 3">
    <name type="scientific">Streptococcus suis</name>
    <dbReference type="NCBI Taxonomy" id="1307"/>
    <lineage>
        <taxon>Bacteria</taxon>
        <taxon>Bacillati</taxon>
        <taxon>Bacillota</taxon>
        <taxon>Bacilli</taxon>
        <taxon>Lactobacillales</taxon>
        <taxon>Streptococcaceae</taxon>
        <taxon>Streptococcus</taxon>
    </lineage>
</organism>
<reference evidence="2" key="1">
    <citation type="submission" date="2023-11" db="EMBL/GenBank/DDBJ databases">
        <title>Antimicrobial resistance in invasive Streptococcus suis isolated in Spain and the associated genetic mechanisms.</title>
        <authorList>
            <person name="Uruen C."/>
            <person name="Arenas J.A."/>
        </authorList>
    </citation>
    <scope>NUCLEOTIDE SEQUENCE</scope>
    <source>
        <strain evidence="2">Ss_70</strain>
    </source>
</reference>
<proteinExistence type="predicted"/>
<sequence>MSKFLVFGHQNPDTDAIASSYGWAHLEREVFGRDAEAVALGTPNEETAFALDYFGVTAPRVVESAKAEGVSQVILTDHNEFQQSIADIKDVEVAAVIDHHRVANFETANPLYMRLEPVGSASSIVYRAF</sequence>
<name>A0AAW9DK81_STRSU</name>
<dbReference type="Proteomes" id="UP001270004">
    <property type="component" value="Unassembled WGS sequence"/>
</dbReference>
<accession>A0AAW9DK81</accession>
<dbReference type="InterPro" id="IPR001667">
    <property type="entry name" value="DDH_dom"/>
</dbReference>
<evidence type="ECO:0000313" key="2">
    <source>
        <dbReference type="EMBL" id="MDX5039130.1"/>
    </source>
</evidence>
<feature type="domain" description="DDH" evidence="1">
    <location>
        <begin position="3"/>
        <end position="127"/>
    </location>
</feature>
<protein>
    <submittedName>
        <fullName evidence="2">DHH family phosphoesterase</fullName>
    </submittedName>
</protein>
<evidence type="ECO:0000259" key="1">
    <source>
        <dbReference type="Pfam" id="PF01368"/>
    </source>
</evidence>
<dbReference type="Gene3D" id="3.90.1640.10">
    <property type="entry name" value="inorganic pyrophosphatase (n-terminal core)"/>
    <property type="match status" value="1"/>
</dbReference>
<dbReference type="SUPFAM" id="SSF64182">
    <property type="entry name" value="DHH phosphoesterases"/>
    <property type="match status" value="1"/>
</dbReference>
<dbReference type="Pfam" id="PF01368">
    <property type="entry name" value="DHH"/>
    <property type="match status" value="1"/>
</dbReference>
<gene>
    <name evidence="2" type="ORF">SHY70_12810</name>
</gene>